<dbReference type="GO" id="GO:0000398">
    <property type="term" value="P:mRNA splicing, via spliceosome"/>
    <property type="evidence" value="ECO:0007669"/>
    <property type="project" value="TreeGrafter"/>
</dbReference>
<evidence type="ECO:0000313" key="11">
    <source>
        <dbReference type="EMBL" id="KAK5635733.1"/>
    </source>
</evidence>
<evidence type="ECO:0000256" key="6">
    <source>
        <dbReference type="ARBA" id="ARBA00023187"/>
    </source>
</evidence>
<feature type="region of interest" description="Disordered" evidence="9">
    <location>
        <begin position="153"/>
        <end position="341"/>
    </location>
</feature>
<dbReference type="InterPro" id="IPR051376">
    <property type="entry name" value="CWC25_splicing_factor"/>
</dbReference>
<dbReference type="PANTHER" id="PTHR16196">
    <property type="entry name" value="CELL CYCLE CONTROL PROTEIN CWF25"/>
    <property type="match status" value="1"/>
</dbReference>
<feature type="coiled-coil region" evidence="8">
    <location>
        <begin position="26"/>
        <end position="53"/>
    </location>
</feature>
<organism evidence="11 12">
    <name type="scientific">Xylaria bambusicola</name>
    <dbReference type="NCBI Taxonomy" id="326684"/>
    <lineage>
        <taxon>Eukaryota</taxon>
        <taxon>Fungi</taxon>
        <taxon>Dikarya</taxon>
        <taxon>Ascomycota</taxon>
        <taxon>Pezizomycotina</taxon>
        <taxon>Sordariomycetes</taxon>
        <taxon>Xylariomycetidae</taxon>
        <taxon>Xylariales</taxon>
        <taxon>Xylariaceae</taxon>
        <taxon>Xylaria</taxon>
    </lineage>
</organism>
<dbReference type="EMBL" id="JAWHQM010000057">
    <property type="protein sequence ID" value="KAK5635733.1"/>
    <property type="molecule type" value="Genomic_DNA"/>
</dbReference>
<dbReference type="Pfam" id="PF10197">
    <property type="entry name" value="Cir_N"/>
    <property type="match status" value="1"/>
</dbReference>
<dbReference type="AlphaFoldDB" id="A0AAN7UY43"/>
<protein>
    <recommendedName>
        <fullName evidence="10">CBF1-interacting co-repressor CIR N-terminal domain-containing protein</fullName>
    </recommendedName>
</protein>
<reference evidence="11 12" key="1">
    <citation type="submission" date="2023-10" db="EMBL/GenBank/DDBJ databases">
        <title>Draft genome sequence of Xylaria bambusicola isolate GMP-LS, the root and basal stem rot pathogen of sugarcane in Indonesia.</title>
        <authorList>
            <person name="Selvaraj P."/>
            <person name="Muralishankar V."/>
            <person name="Muruganantham S."/>
            <person name="Sp S."/>
            <person name="Haryani S."/>
            <person name="Lau K.J.X."/>
            <person name="Naqvi N.I."/>
        </authorList>
    </citation>
    <scope>NUCLEOTIDE SEQUENCE [LARGE SCALE GENOMIC DNA]</scope>
    <source>
        <strain evidence="11">GMP-LS</strain>
    </source>
</reference>
<evidence type="ECO:0000256" key="1">
    <source>
        <dbReference type="ARBA" id="ARBA00004123"/>
    </source>
</evidence>
<dbReference type="PANTHER" id="PTHR16196:SF0">
    <property type="entry name" value="PRE-MRNA-SPLICING FACTOR CWC25 HOMOLOG"/>
    <property type="match status" value="1"/>
</dbReference>
<dbReference type="InterPro" id="IPR022209">
    <property type="entry name" value="CWC25"/>
</dbReference>
<proteinExistence type="inferred from homology"/>
<keyword evidence="7" id="KW-0539">Nucleus</keyword>
<keyword evidence="5 8" id="KW-0175">Coiled coil</keyword>
<dbReference type="SMART" id="SM01083">
    <property type="entry name" value="Cir_N"/>
    <property type="match status" value="1"/>
</dbReference>
<comment type="similarity">
    <text evidence="2">Belongs to the CWC25 family.</text>
</comment>
<evidence type="ECO:0000256" key="2">
    <source>
        <dbReference type="ARBA" id="ARBA00006695"/>
    </source>
</evidence>
<dbReference type="Proteomes" id="UP001305414">
    <property type="component" value="Unassembled WGS sequence"/>
</dbReference>
<gene>
    <name evidence="11" type="ORF">RRF57_011445</name>
</gene>
<feature type="compositionally biased region" description="Basic residues" evidence="9">
    <location>
        <begin position="185"/>
        <end position="207"/>
    </location>
</feature>
<feature type="compositionally biased region" description="Gly residues" evidence="9">
    <location>
        <begin position="320"/>
        <end position="331"/>
    </location>
</feature>
<feature type="compositionally biased region" description="Basic and acidic residues" evidence="9">
    <location>
        <begin position="171"/>
        <end position="184"/>
    </location>
</feature>
<dbReference type="Pfam" id="PF12542">
    <property type="entry name" value="CWC25"/>
    <property type="match status" value="1"/>
</dbReference>
<keyword evidence="3" id="KW-0507">mRNA processing</keyword>
<evidence type="ECO:0000259" key="10">
    <source>
        <dbReference type="SMART" id="SM01083"/>
    </source>
</evidence>
<feature type="compositionally biased region" description="Basic and acidic residues" evidence="9">
    <location>
        <begin position="225"/>
        <end position="289"/>
    </location>
</feature>
<sequence>MGGDLQLKKSYHPALLKNQARVYDAEKAALAERKKTEARIQEIKEERAQKEIQEKLEAAGGRKRIDRVDWMYQGPSDGQGGTNEELEGFLLGKRRIDTILTRGPETDNLKKQSSYDSLAAPQNSAVNARDVASKIREDPLLAIKKREQEAYEAMMNDPIKRRQLLASMGQTDDKQSSRGRDEKHSRRHKHRHRSHSREHHHRRHRRSDSRDRDESRDRGHRSHRRDSGDRPDSREIRESRRGRDERRRSTSWERYREKRDNDRPYRDRSRSPRRSDRSADDYRRRRDYSPESPRGRQQNYRDDRERRNGPDYQRDSGYRSGLGNGRAGGERGLMSSTDAATAEERARKLAAMQNAASDLDKDREKRLAVLEEKERQARDADDQARARAYGGQEFVNGLRRKLIN</sequence>
<feature type="compositionally biased region" description="Basic and acidic residues" evidence="9">
    <location>
        <begin position="299"/>
        <end position="317"/>
    </location>
</feature>
<feature type="compositionally biased region" description="Basic and acidic residues" evidence="9">
    <location>
        <begin position="208"/>
        <end position="217"/>
    </location>
</feature>
<evidence type="ECO:0000256" key="3">
    <source>
        <dbReference type="ARBA" id="ARBA00022664"/>
    </source>
</evidence>
<dbReference type="InterPro" id="IPR019339">
    <property type="entry name" value="CIR_N_dom"/>
</dbReference>
<comment type="caution">
    <text evidence="11">The sequence shown here is derived from an EMBL/GenBank/DDBJ whole genome shotgun (WGS) entry which is preliminary data.</text>
</comment>
<evidence type="ECO:0000256" key="9">
    <source>
        <dbReference type="SAM" id="MobiDB-lite"/>
    </source>
</evidence>
<evidence type="ECO:0000256" key="4">
    <source>
        <dbReference type="ARBA" id="ARBA00022728"/>
    </source>
</evidence>
<evidence type="ECO:0000256" key="8">
    <source>
        <dbReference type="SAM" id="Coils"/>
    </source>
</evidence>
<keyword evidence="4" id="KW-0747">Spliceosome</keyword>
<evidence type="ECO:0000256" key="5">
    <source>
        <dbReference type="ARBA" id="ARBA00023054"/>
    </source>
</evidence>
<accession>A0AAN7UY43</accession>
<name>A0AAN7UY43_9PEZI</name>
<keyword evidence="12" id="KW-1185">Reference proteome</keyword>
<evidence type="ECO:0000313" key="12">
    <source>
        <dbReference type="Proteomes" id="UP001305414"/>
    </source>
</evidence>
<feature type="domain" description="CBF1-interacting co-repressor CIR N-terminal" evidence="10">
    <location>
        <begin position="10"/>
        <end position="46"/>
    </location>
</feature>
<keyword evidence="6" id="KW-0508">mRNA splicing</keyword>
<evidence type="ECO:0000256" key="7">
    <source>
        <dbReference type="ARBA" id="ARBA00023242"/>
    </source>
</evidence>
<dbReference type="GO" id="GO:0005684">
    <property type="term" value="C:U2-type spliceosomal complex"/>
    <property type="evidence" value="ECO:0007669"/>
    <property type="project" value="TreeGrafter"/>
</dbReference>
<feature type="region of interest" description="Disordered" evidence="9">
    <location>
        <begin position="104"/>
        <end position="131"/>
    </location>
</feature>
<comment type="subcellular location">
    <subcellularLocation>
        <location evidence="1">Nucleus</location>
    </subcellularLocation>
</comment>
<feature type="compositionally biased region" description="Polar residues" evidence="9">
    <location>
        <begin position="111"/>
        <end position="126"/>
    </location>
</feature>